<dbReference type="PANTHER" id="PTHR42738:SF17">
    <property type="entry name" value="HYDROXYMETHYLGLUTARYL-COA LYASE"/>
    <property type="match status" value="1"/>
</dbReference>
<evidence type="ECO:0000256" key="7">
    <source>
        <dbReference type="SAM" id="MobiDB-lite"/>
    </source>
</evidence>
<evidence type="ECO:0000259" key="8">
    <source>
        <dbReference type="PROSITE" id="PS50991"/>
    </source>
</evidence>
<dbReference type="GO" id="GO:0046951">
    <property type="term" value="P:ketone body biosynthetic process"/>
    <property type="evidence" value="ECO:0007669"/>
    <property type="project" value="TreeGrafter"/>
</dbReference>
<dbReference type="GO" id="GO:0004419">
    <property type="term" value="F:hydroxymethylglutaryl-CoA lyase activity"/>
    <property type="evidence" value="ECO:0007669"/>
    <property type="project" value="UniProtKB-EC"/>
</dbReference>
<dbReference type="EMBL" id="DS499601">
    <property type="protein sequence ID" value="EDP48120.1"/>
    <property type="molecule type" value="Genomic_DNA"/>
</dbReference>
<feature type="region of interest" description="Disordered" evidence="7">
    <location>
        <begin position="371"/>
        <end position="412"/>
    </location>
</feature>
<keyword evidence="5 9" id="KW-0456">Lyase</keyword>
<evidence type="ECO:0000313" key="10">
    <source>
        <dbReference type="Proteomes" id="UP000001699"/>
    </source>
</evidence>
<dbReference type="SUPFAM" id="SSF51569">
    <property type="entry name" value="Aldolase"/>
    <property type="match status" value="1"/>
</dbReference>
<dbReference type="InterPro" id="IPR043594">
    <property type="entry name" value="HMGL"/>
</dbReference>
<dbReference type="PROSITE" id="PS50991">
    <property type="entry name" value="PYR_CT"/>
    <property type="match status" value="1"/>
</dbReference>
<reference evidence="9 10" key="1">
    <citation type="journal article" date="2008" name="PLoS Genet.">
        <title>Genomic islands in the pathogenic filamentous fungus Aspergillus fumigatus.</title>
        <authorList>
            <person name="Fedorova N.D."/>
            <person name="Khaldi N."/>
            <person name="Joardar V.S."/>
            <person name="Maiti R."/>
            <person name="Amedeo P."/>
            <person name="Anderson M.J."/>
            <person name="Crabtree J."/>
            <person name="Silva J.C."/>
            <person name="Badger J.H."/>
            <person name="Albarraq A."/>
            <person name="Angiuoli S."/>
            <person name="Bussey H."/>
            <person name="Bowyer P."/>
            <person name="Cotty P.J."/>
            <person name="Dyer P.S."/>
            <person name="Egan A."/>
            <person name="Galens K."/>
            <person name="Fraser-Liggett C.M."/>
            <person name="Haas B.J."/>
            <person name="Inman J.M."/>
            <person name="Kent R."/>
            <person name="Lemieux S."/>
            <person name="Malavazi I."/>
            <person name="Orvis J."/>
            <person name="Roemer T."/>
            <person name="Ronning C.M."/>
            <person name="Sundaram J.P."/>
            <person name="Sutton G."/>
            <person name="Turner G."/>
            <person name="Venter J.C."/>
            <person name="White O.R."/>
            <person name="Whitty B.R."/>
            <person name="Youngman P."/>
            <person name="Wolfe K.H."/>
            <person name="Goldman G.H."/>
            <person name="Wortman J.R."/>
            <person name="Jiang B."/>
            <person name="Denning D.W."/>
            <person name="Nierman W.C."/>
        </authorList>
    </citation>
    <scope>NUCLEOTIDE SEQUENCE [LARGE SCALE GENOMIC DNA]</scope>
    <source>
        <strain evidence="10">CBS 144.89 / FGSC A1163 / CEA10</strain>
    </source>
</reference>
<organism evidence="9 10">
    <name type="scientific">Aspergillus fumigatus (strain CBS 144.89 / FGSC A1163 / CEA10)</name>
    <name type="common">Neosartorya fumigata</name>
    <dbReference type="NCBI Taxonomy" id="451804"/>
    <lineage>
        <taxon>Eukaryota</taxon>
        <taxon>Fungi</taxon>
        <taxon>Dikarya</taxon>
        <taxon>Ascomycota</taxon>
        <taxon>Pezizomycotina</taxon>
        <taxon>Eurotiomycetes</taxon>
        <taxon>Eurotiomycetidae</taxon>
        <taxon>Eurotiales</taxon>
        <taxon>Aspergillaceae</taxon>
        <taxon>Aspergillus</taxon>
        <taxon>Aspergillus subgen. Fumigati</taxon>
    </lineage>
</organism>
<feature type="compositionally biased region" description="Low complexity" evidence="7">
    <location>
        <begin position="375"/>
        <end position="392"/>
    </location>
</feature>
<dbReference type="NCBIfam" id="NF004283">
    <property type="entry name" value="PRK05692.1"/>
    <property type="match status" value="1"/>
</dbReference>
<evidence type="ECO:0000313" key="9">
    <source>
        <dbReference type="EMBL" id="EDP48120.1"/>
    </source>
</evidence>
<dbReference type="GO" id="GO:0046872">
    <property type="term" value="F:metal ion binding"/>
    <property type="evidence" value="ECO:0007669"/>
    <property type="project" value="UniProtKB-KW"/>
</dbReference>
<dbReference type="AlphaFoldDB" id="B0YBY9"/>
<keyword evidence="4" id="KW-0479">Metal-binding</keyword>
<dbReference type="InterPro" id="IPR013785">
    <property type="entry name" value="Aldolase_TIM"/>
</dbReference>
<dbReference type="PhylomeDB" id="B0YBY9"/>
<dbReference type="FunFam" id="3.20.20.70:FF:000071">
    <property type="entry name" value="Hydroxymethylglutaryl-CoA lyase"/>
    <property type="match status" value="1"/>
</dbReference>
<accession>B0YBY9</accession>
<evidence type="ECO:0000256" key="4">
    <source>
        <dbReference type="ARBA" id="ARBA00022723"/>
    </source>
</evidence>
<dbReference type="EC" id="4.1.3.4" evidence="3"/>
<keyword evidence="10" id="KW-1185">Reference proteome</keyword>
<dbReference type="OrthoDB" id="10253869at2759"/>
<evidence type="ECO:0000256" key="3">
    <source>
        <dbReference type="ARBA" id="ARBA00012910"/>
    </source>
</evidence>
<dbReference type="InterPro" id="IPR000891">
    <property type="entry name" value="PYR_CT"/>
</dbReference>
<dbReference type="Pfam" id="PF00682">
    <property type="entry name" value="HMGL-like"/>
    <property type="match status" value="1"/>
</dbReference>
<name>B0YBY9_ASPFC</name>
<comment type="similarity">
    <text evidence="2">Belongs to the HMG-CoA lyase family.</text>
</comment>
<dbReference type="Proteomes" id="UP000001699">
    <property type="component" value="Unassembled WGS sequence"/>
</dbReference>
<gene>
    <name evidence="9" type="ORF">AFUB_088300</name>
</gene>
<comment type="pathway">
    <text evidence="1">Metabolic intermediate metabolism; (S)-3-hydroxy-3-methylglutaryl-CoA degradation; acetoacetate from (S)-3-hydroxy-3-methylglutaryl-CoA: step 1/1.</text>
</comment>
<dbReference type="UniPathway" id="UPA00896">
    <property type="reaction ID" value="UER00863"/>
</dbReference>
<dbReference type="PANTHER" id="PTHR42738">
    <property type="entry name" value="HYDROXYMETHYLGLUTARYL-COA LYASE"/>
    <property type="match status" value="1"/>
</dbReference>
<evidence type="ECO:0000256" key="6">
    <source>
        <dbReference type="ARBA" id="ARBA00049877"/>
    </source>
</evidence>
<evidence type="ECO:0000256" key="5">
    <source>
        <dbReference type="ARBA" id="ARBA00023239"/>
    </source>
</evidence>
<dbReference type="VEuPathDB" id="FungiDB:AFUB_088300"/>
<comment type="catalytic activity">
    <reaction evidence="6">
        <text>(3S)-3-hydroxy-3-methylglutaryl-CoA = acetoacetate + acetyl-CoA</text>
        <dbReference type="Rhea" id="RHEA:24404"/>
        <dbReference type="ChEBI" id="CHEBI:13705"/>
        <dbReference type="ChEBI" id="CHEBI:43074"/>
        <dbReference type="ChEBI" id="CHEBI:57288"/>
        <dbReference type="EC" id="4.1.3.4"/>
    </reaction>
</comment>
<protein>
    <recommendedName>
        <fullName evidence="3">hydroxymethylglutaryl-CoA lyase</fullName>
        <ecNumber evidence="3">4.1.3.4</ecNumber>
    </recommendedName>
</protein>
<evidence type="ECO:0000256" key="2">
    <source>
        <dbReference type="ARBA" id="ARBA00009405"/>
    </source>
</evidence>
<dbReference type="HOGENOM" id="CLU_022138_3_0_1"/>
<feature type="domain" description="Pyruvate carboxyltransferase" evidence="8">
    <location>
        <begin position="22"/>
        <end position="295"/>
    </location>
</feature>
<dbReference type="GO" id="GO:0006552">
    <property type="term" value="P:L-leucine catabolic process"/>
    <property type="evidence" value="ECO:0007669"/>
    <property type="project" value="TreeGrafter"/>
</dbReference>
<evidence type="ECO:0000256" key="1">
    <source>
        <dbReference type="ARBA" id="ARBA00005143"/>
    </source>
</evidence>
<feature type="compositionally biased region" description="Polar residues" evidence="7">
    <location>
        <begin position="401"/>
        <end position="412"/>
    </location>
</feature>
<dbReference type="Gene3D" id="3.20.20.70">
    <property type="entry name" value="Aldolase class I"/>
    <property type="match status" value="1"/>
</dbReference>
<dbReference type="CDD" id="cd07938">
    <property type="entry name" value="DRE_TIM_HMGL"/>
    <property type="match status" value="1"/>
</dbReference>
<proteinExistence type="inferred from homology"/>
<sequence length="412" mass="44384">MLVSLRSAAHEYPGTMTISKAVRIVEVGPRDGLQNIKEPVPTSVKLELIQRLRATGLRTIELTSVVSPKAIPQLADGRDVLGNEFIRQLQGTPDLRLPVLVPNVKGLDIAIEHGAKEVAVFVSATEGFSKANINCTVQQGLERAKAVAKKATECGITVRGYVSCIFSDPFDGPTEPSAVLHCVQELLDMGCYEVSLGDTLGVGNPGKVRSLLHYLADHHIPLDKMAGHFHDTYGQAVANVWEAYNCGVRVFDSSVGGLGGCPYAPGAKGNVATEDLVYMFETAGINTGVDLRKLVETGVWISRRLSKTNASRAGTALAAKYGLVPFKRSSSSRTTTKNQIFWTVVKDPNGSLAYRSGVNVKPIIDRLKRRNVFTSSGSSKTPRPTPPSSDSSSQEREGSSLQAWISTRTVHL</sequence>